<protein>
    <submittedName>
        <fullName evidence="2">Uncharacterized protein</fullName>
    </submittedName>
</protein>
<accession>A0A3S5ARR9</accession>
<feature type="region of interest" description="Disordered" evidence="1">
    <location>
        <begin position="79"/>
        <end position="123"/>
    </location>
</feature>
<evidence type="ECO:0000313" key="2">
    <source>
        <dbReference type="EMBL" id="VEL30388.1"/>
    </source>
</evidence>
<keyword evidence="3" id="KW-1185">Reference proteome</keyword>
<dbReference type="AlphaFoldDB" id="A0A3S5ARR9"/>
<evidence type="ECO:0000256" key="1">
    <source>
        <dbReference type="SAM" id="MobiDB-lite"/>
    </source>
</evidence>
<organism evidence="2 3">
    <name type="scientific">Protopolystoma xenopodis</name>
    <dbReference type="NCBI Taxonomy" id="117903"/>
    <lineage>
        <taxon>Eukaryota</taxon>
        <taxon>Metazoa</taxon>
        <taxon>Spiralia</taxon>
        <taxon>Lophotrochozoa</taxon>
        <taxon>Platyhelminthes</taxon>
        <taxon>Monogenea</taxon>
        <taxon>Polyopisthocotylea</taxon>
        <taxon>Polystomatidea</taxon>
        <taxon>Polystomatidae</taxon>
        <taxon>Protopolystoma</taxon>
    </lineage>
</organism>
<sequence length="123" mass="13748">MLTNQSIDPIPKSNLELMNMSPLSGCGSAVTTGATIRPFEKAGIDKISIIAQNSTLKDICKVPQIRPVKWDLTTKFKSTQASQNGVHINMQKQKDSRRQNGKRINSDHRRKDMEVLSTDPEKL</sequence>
<gene>
    <name evidence="2" type="ORF">PXEA_LOCUS23828</name>
</gene>
<name>A0A3S5ARR9_9PLAT</name>
<dbReference type="EMBL" id="CAAALY010111931">
    <property type="protein sequence ID" value="VEL30388.1"/>
    <property type="molecule type" value="Genomic_DNA"/>
</dbReference>
<evidence type="ECO:0000313" key="3">
    <source>
        <dbReference type="Proteomes" id="UP000784294"/>
    </source>
</evidence>
<proteinExistence type="predicted"/>
<feature type="compositionally biased region" description="Basic and acidic residues" evidence="1">
    <location>
        <begin position="92"/>
        <end position="123"/>
    </location>
</feature>
<reference evidence="2" key="1">
    <citation type="submission" date="2018-11" db="EMBL/GenBank/DDBJ databases">
        <authorList>
            <consortium name="Pathogen Informatics"/>
        </authorList>
    </citation>
    <scope>NUCLEOTIDE SEQUENCE</scope>
</reference>
<dbReference type="Proteomes" id="UP000784294">
    <property type="component" value="Unassembled WGS sequence"/>
</dbReference>
<comment type="caution">
    <text evidence="2">The sequence shown here is derived from an EMBL/GenBank/DDBJ whole genome shotgun (WGS) entry which is preliminary data.</text>
</comment>